<keyword evidence="6" id="KW-1185">Reference proteome</keyword>
<feature type="domain" description="Calcium channel YVC1-like C-terminal transmembrane" evidence="4">
    <location>
        <begin position="249"/>
        <end position="540"/>
    </location>
</feature>
<feature type="transmembrane region" description="Helical" evidence="2">
    <location>
        <begin position="270"/>
        <end position="287"/>
    </location>
</feature>
<dbReference type="InterPro" id="IPR056337">
    <property type="entry name" value="LHD_YVC1"/>
</dbReference>
<sequence length="684" mass="78520">MVDLEESNLFLPPSQVDTDNEGSIYGNEQHCPNSRQVFRICTNLKLLIDKVIPVQFDEKEITRQDSSILNEQLIELVYKAAGGKGSGEKGSSSHRYRACLVFCLLKCCDWYWQLSEYELSDNELYSLRALSTQILAVKLIERETANDEYLFLSMLCHRYTICVNGKDAVPVSALEMAVDMHSTIVIGSSGYQRCIKWLWRGWIVQSSKNPHSYVMYKGVASHSIRTHFDPARIKTPLYQNILEIFFSFVYLALFTIVLNTHSTNFADLDIFEILFYMFTLGLIWDEAVKFYHVGWNYLGFWNVFNDSMYSIISVAVIFRFASINSHGHIRDRYDEISYRIMSCAAPLMWTRLLLFLDAQKFVGAMIVVLKVMMKESVLFFVLLVVVVVGFSQGFIGLDASDGKNEATKKILVSLMKVVIGTSSFDEMGKLVPPYASILYYCYSFLIMVILMNILIALYSTSYAAVVENATNEYFALVSQKTLRYIRAPDENIYVPPFNLLEILMTPFSWVMSSEIYKDMNYYVMLIIYSPLLLYITTEELSTARRISYNRYKGYPDDANENDTEWDLTDGFGDSSNSGFRDSGDATSPQEEIRERTSEVNQELRLQRESERQDPEFLVNMQGFESAIDNIVKPVKEASKIGLSWEFYDLYKKVDKLTELVELVVRDNEQKKGALSSDTLSSKAR</sequence>
<dbReference type="GeneID" id="73377623"/>
<evidence type="ECO:0000259" key="3">
    <source>
        <dbReference type="Pfam" id="PF23190"/>
    </source>
</evidence>
<feature type="domain" description="YVC1 N-terminal linker helical" evidence="3">
    <location>
        <begin position="37"/>
        <end position="228"/>
    </location>
</feature>
<keyword evidence="2" id="KW-0472">Membrane</keyword>
<feature type="transmembrane region" description="Helical" evidence="2">
    <location>
        <begin position="519"/>
        <end position="537"/>
    </location>
</feature>
<reference evidence="5" key="1">
    <citation type="journal article" date="2022" name="DNA Res.">
        <title>Genome analysis of five recently described species of the CUG-Ser clade uncovers Candida theae as a new hybrid lineage with pathogenic potential in the Candida parapsilosis species complex.</title>
        <authorList>
            <person name="Mixao V."/>
            <person name="Del Olmo V."/>
            <person name="Hegedusova E."/>
            <person name="Saus E."/>
            <person name="Pryszcz L."/>
            <person name="Cillingova A."/>
            <person name="Nosek J."/>
            <person name="Gabaldon T."/>
        </authorList>
    </citation>
    <scope>NUCLEOTIDE SEQUENCE</scope>
    <source>
        <strain evidence="5">CBS 10844</strain>
    </source>
</reference>
<evidence type="ECO:0000256" key="1">
    <source>
        <dbReference type="SAM" id="MobiDB-lite"/>
    </source>
</evidence>
<dbReference type="EMBL" id="JAHUZD010000006">
    <property type="protein sequence ID" value="KAI3407165.2"/>
    <property type="molecule type" value="Genomic_DNA"/>
</dbReference>
<protein>
    <submittedName>
        <fullName evidence="5">YVC1</fullName>
    </submittedName>
</protein>
<dbReference type="PANTHER" id="PTHR35859:SF1">
    <property type="entry name" value="NONSELECTIVE CATION CHANNEL PROTEIN"/>
    <property type="match status" value="1"/>
</dbReference>
<feature type="transmembrane region" description="Helical" evidence="2">
    <location>
        <begin position="376"/>
        <end position="399"/>
    </location>
</feature>
<comment type="caution">
    <text evidence="5">The sequence shown here is derived from an EMBL/GenBank/DDBJ whole genome shotgun (WGS) entry which is preliminary data.</text>
</comment>
<proteinExistence type="predicted"/>
<keyword evidence="2" id="KW-0812">Transmembrane</keyword>
<feature type="transmembrane region" description="Helical" evidence="2">
    <location>
        <begin position="307"/>
        <end position="324"/>
    </location>
</feature>
<dbReference type="AlphaFoldDB" id="A0AAI9T248"/>
<feature type="transmembrane region" description="Helical" evidence="2">
    <location>
        <begin position="237"/>
        <end position="258"/>
    </location>
</feature>
<dbReference type="Pfam" id="PF23317">
    <property type="entry name" value="YVC1_C"/>
    <property type="match status" value="1"/>
</dbReference>
<feature type="transmembrane region" description="Helical" evidence="2">
    <location>
        <begin position="336"/>
        <end position="356"/>
    </location>
</feature>
<organism evidence="5 6">
    <name type="scientific">Candida oxycetoniae</name>
    <dbReference type="NCBI Taxonomy" id="497107"/>
    <lineage>
        <taxon>Eukaryota</taxon>
        <taxon>Fungi</taxon>
        <taxon>Dikarya</taxon>
        <taxon>Ascomycota</taxon>
        <taxon>Saccharomycotina</taxon>
        <taxon>Pichiomycetes</taxon>
        <taxon>Debaryomycetaceae</taxon>
        <taxon>Candida/Lodderomyces clade</taxon>
        <taxon>Candida</taxon>
    </lineage>
</organism>
<feature type="region of interest" description="Disordered" evidence="1">
    <location>
        <begin position="562"/>
        <end position="611"/>
    </location>
</feature>
<evidence type="ECO:0000313" key="5">
    <source>
        <dbReference type="EMBL" id="KAI3407165.2"/>
    </source>
</evidence>
<evidence type="ECO:0000313" key="6">
    <source>
        <dbReference type="Proteomes" id="UP001202479"/>
    </source>
</evidence>
<dbReference type="Pfam" id="PF23190">
    <property type="entry name" value="LHD_TRPY1"/>
    <property type="match status" value="1"/>
</dbReference>
<dbReference type="RefSeq" id="XP_049182909.1">
    <property type="nucleotide sequence ID" value="XM_049326417.1"/>
</dbReference>
<evidence type="ECO:0000256" key="2">
    <source>
        <dbReference type="SAM" id="Phobius"/>
    </source>
</evidence>
<accession>A0AAI9T248</accession>
<keyword evidence="2" id="KW-1133">Transmembrane helix</keyword>
<name>A0AAI9T248_9ASCO</name>
<dbReference type="InterPro" id="IPR056336">
    <property type="entry name" value="YVC1_C"/>
</dbReference>
<dbReference type="InterPro" id="IPR052971">
    <property type="entry name" value="TRP_calcium_channel"/>
</dbReference>
<evidence type="ECO:0000259" key="4">
    <source>
        <dbReference type="Pfam" id="PF23317"/>
    </source>
</evidence>
<dbReference type="Proteomes" id="UP001202479">
    <property type="component" value="Unassembled WGS sequence"/>
</dbReference>
<feature type="transmembrane region" description="Helical" evidence="2">
    <location>
        <begin position="437"/>
        <end position="458"/>
    </location>
</feature>
<feature type="compositionally biased region" description="Polar residues" evidence="1">
    <location>
        <begin position="573"/>
        <end position="589"/>
    </location>
</feature>
<gene>
    <name evidence="5" type="ORF">KGF56_000005</name>
</gene>
<dbReference type="PANTHER" id="PTHR35859">
    <property type="entry name" value="NONSELECTIVE CATION CHANNEL PROTEIN"/>
    <property type="match status" value="1"/>
</dbReference>